<reference evidence="1 2" key="1">
    <citation type="submission" date="2023-07" db="EMBL/GenBank/DDBJ databases">
        <title>Sorghum-associated microbial communities from plants grown in Nebraska, USA.</title>
        <authorList>
            <person name="Schachtman D."/>
        </authorList>
    </citation>
    <scope>NUCLEOTIDE SEQUENCE [LARGE SCALE GENOMIC DNA]</scope>
    <source>
        <strain evidence="1 2">CC482</strain>
    </source>
</reference>
<evidence type="ECO:0000313" key="2">
    <source>
        <dbReference type="Proteomes" id="UP001229346"/>
    </source>
</evidence>
<name>A0ABT9U4K4_PAEHA</name>
<proteinExistence type="predicted"/>
<keyword evidence="2" id="KW-1185">Reference proteome</keyword>
<accession>A0ABT9U4K4</accession>
<dbReference type="RefSeq" id="WP_307205966.1">
    <property type="nucleotide sequence ID" value="NZ_JAUSSU010000008.1"/>
</dbReference>
<gene>
    <name evidence="1" type="ORF">J2T15_004030</name>
</gene>
<sequence>MSELLPEVIKCNGSNVYFWKALRLGSFDLAVNARAVQILTNERSVTGVKVMSPDKTSYLLRARTVIMREPLPN</sequence>
<evidence type="ECO:0000313" key="1">
    <source>
        <dbReference type="EMBL" id="MDQ0114574.1"/>
    </source>
</evidence>
<dbReference type="Proteomes" id="UP001229346">
    <property type="component" value="Unassembled WGS sequence"/>
</dbReference>
<organism evidence="1 2">
    <name type="scientific">Paenibacillus harenae</name>
    <dbReference type="NCBI Taxonomy" id="306543"/>
    <lineage>
        <taxon>Bacteria</taxon>
        <taxon>Bacillati</taxon>
        <taxon>Bacillota</taxon>
        <taxon>Bacilli</taxon>
        <taxon>Bacillales</taxon>
        <taxon>Paenibacillaceae</taxon>
        <taxon>Paenibacillus</taxon>
    </lineage>
</organism>
<comment type="caution">
    <text evidence="1">The sequence shown here is derived from an EMBL/GenBank/DDBJ whole genome shotgun (WGS) entry which is preliminary data.</text>
</comment>
<protein>
    <recommendedName>
        <fullName evidence="3">LysR substrate-binding domain-containing protein</fullName>
    </recommendedName>
</protein>
<evidence type="ECO:0008006" key="3">
    <source>
        <dbReference type="Google" id="ProtNLM"/>
    </source>
</evidence>
<dbReference type="EMBL" id="JAUSSU010000008">
    <property type="protein sequence ID" value="MDQ0114574.1"/>
    <property type="molecule type" value="Genomic_DNA"/>
</dbReference>